<keyword evidence="2" id="KW-0645">Protease</keyword>
<keyword evidence="3" id="KW-0378">Hydrolase</keyword>
<dbReference type="AlphaFoldDB" id="A0A1K1NG17"/>
<evidence type="ECO:0000256" key="6">
    <source>
        <dbReference type="ARBA" id="ARBA00044538"/>
    </source>
</evidence>
<dbReference type="SUPFAM" id="SSF118010">
    <property type="entry name" value="TM1457-like"/>
    <property type="match status" value="1"/>
</dbReference>
<dbReference type="GO" id="GO:0006508">
    <property type="term" value="P:proteolysis"/>
    <property type="evidence" value="ECO:0007669"/>
    <property type="project" value="UniProtKB-KW"/>
</dbReference>
<dbReference type="PANTHER" id="PTHR39178:SF1">
    <property type="entry name" value="RIBOSOMAL-PROCESSING CYSTEINE PROTEASE PRP"/>
    <property type="match status" value="1"/>
</dbReference>
<evidence type="ECO:0000256" key="1">
    <source>
        <dbReference type="ARBA" id="ARBA00022517"/>
    </source>
</evidence>
<dbReference type="RefSeq" id="WP_072300149.1">
    <property type="nucleotide sequence ID" value="NZ_FPIP01000004.1"/>
</dbReference>
<dbReference type="PANTHER" id="PTHR39178">
    <property type="entry name" value="HYPOTHETICAL RIBOSOME-ASSOCIATED PROTEIN"/>
    <property type="match status" value="1"/>
</dbReference>
<protein>
    <recommendedName>
        <fullName evidence="6">Ribosomal processing cysteine protease Prp</fullName>
    </recommendedName>
</protein>
<name>A0A1K1NG17_RUMFL</name>
<dbReference type="Gene3D" id="3.30.70.1490">
    <property type="entry name" value="Cysteine protease Prp"/>
    <property type="match status" value="1"/>
</dbReference>
<keyword evidence="1" id="KW-0690">Ribosome biogenesis</keyword>
<proteinExistence type="inferred from homology"/>
<reference evidence="7 8" key="1">
    <citation type="submission" date="2016-11" db="EMBL/GenBank/DDBJ databases">
        <authorList>
            <person name="Jaros S."/>
            <person name="Januszkiewicz K."/>
            <person name="Wedrychowicz H."/>
        </authorList>
    </citation>
    <scope>NUCLEOTIDE SEQUENCE [LARGE SCALE GENOMIC DNA]</scope>
    <source>
        <strain evidence="7 8">YL228</strain>
    </source>
</reference>
<sequence length="103" mass="11138">MIRAEFYEKQGLLTGFKFSGHSGYAESGKDVVCAAVSSAVQLTANILDEFGLKPNVTVGDNVIECICGDGGETPSRLLNVLKQHFEAILEEYPNTIKITISEV</sequence>
<dbReference type="Proteomes" id="UP000183461">
    <property type="component" value="Unassembled WGS sequence"/>
</dbReference>
<accession>A0A1K1NG17</accession>
<comment type="similarity">
    <text evidence="5">Belongs to the Prp family.</text>
</comment>
<dbReference type="InterPro" id="IPR007422">
    <property type="entry name" value="Peptidase_Prp"/>
</dbReference>
<organism evidence="7 8">
    <name type="scientific">Ruminococcus flavefaciens</name>
    <dbReference type="NCBI Taxonomy" id="1265"/>
    <lineage>
        <taxon>Bacteria</taxon>
        <taxon>Bacillati</taxon>
        <taxon>Bacillota</taxon>
        <taxon>Clostridia</taxon>
        <taxon>Eubacteriales</taxon>
        <taxon>Oscillospiraceae</taxon>
        <taxon>Ruminococcus</taxon>
    </lineage>
</organism>
<evidence type="ECO:0000256" key="4">
    <source>
        <dbReference type="ARBA" id="ARBA00022807"/>
    </source>
</evidence>
<dbReference type="CDD" id="cd16332">
    <property type="entry name" value="Prp-like"/>
    <property type="match status" value="1"/>
</dbReference>
<evidence type="ECO:0000256" key="3">
    <source>
        <dbReference type="ARBA" id="ARBA00022801"/>
    </source>
</evidence>
<keyword evidence="4" id="KW-0788">Thiol protease</keyword>
<evidence type="ECO:0000313" key="7">
    <source>
        <dbReference type="EMBL" id="SFW33350.1"/>
    </source>
</evidence>
<dbReference type="InterPro" id="IPR036764">
    <property type="entry name" value="Peptidase_Prp_sf"/>
</dbReference>
<evidence type="ECO:0000256" key="5">
    <source>
        <dbReference type="ARBA" id="ARBA00044503"/>
    </source>
</evidence>
<dbReference type="GO" id="GO:0042254">
    <property type="term" value="P:ribosome biogenesis"/>
    <property type="evidence" value="ECO:0007669"/>
    <property type="project" value="UniProtKB-KW"/>
</dbReference>
<dbReference type="EMBL" id="FPIP01000004">
    <property type="protein sequence ID" value="SFW33350.1"/>
    <property type="molecule type" value="Genomic_DNA"/>
</dbReference>
<evidence type="ECO:0000313" key="8">
    <source>
        <dbReference type="Proteomes" id="UP000183461"/>
    </source>
</evidence>
<gene>
    <name evidence="7" type="ORF">SAMN02910280_1868</name>
</gene>
<dbReference type="Pfam" id="PF04327">
    <property type="entry name" value="Peptidase_Prp"/>
    <property type="match status" value="1"/>
</dbReference>
<dbReference type="GO" id="GO:0008234">
    <property type="term" value="F:cysteine-type peptidase activity"/>
    <property type="evidence" value="ECO:0007669"/>
    <property type="project" value="UniProtKB-KW"/>
</dbReference>
<evidence type="ECO:0000256" key="2">
    <source>
        <dbReference type="ARBA" id="ARBA00022670"/>
    </source>
</evidence>